<dbReference type="AlphaFoldDB" id="A0A840SLM8"/>
<evidence type="ECO:0000313" key="3">
    <source>
        <dbReference type="Proteomes" id="UP000549457"/>
    </source>
</evidence>
<name>A0A840SLM8_9RHOB</name>
<protein>
    <recommendedName>
        <fullName evidence="4">Hemerythrin-like domain-containing protein</fullName>
    </recommendedName>
</protein>
<feature type="signal peptide" evidence="1">
    <location>
        <begin position="1"/>
        <end position="24"/>
    </location>
</feature>
<proteinExistence type="predicted"/>
<sequence>MEKLVHAPFIASAVLTAFAVTAHAAPPDTPLALRLEHADFLAQFAEAAATPGEVGDAARAVLPLFDAHAEAEESTVLPFLGIGNAVVGKDAMWRLEAELPRLSDATTGVIGALADLYAAADGNGRPEIARLAERAIWHEMADIEVLYPAAILAGSAAGTGMASAVAAHGGPASLGR</sequence>
<gene>
    <name evidence="2" type="ORF">HNP73_001810</name>
</gene>
<dbReference type="Proteomes" id="UP000549457">
    <property type="component" value="Unassembled WGS sequence"/>
</dbReference>
<reference evidence="2 3" key="1">
    <citation type="submission" date="2020-08" db="EMBL/GenBank/DDBJ databases">
        <title>Genomic Encyclopedia of Type Strains, Phase IV (KMG-IV): sequencing the most valuable type-strain genomes for metagenomic binning, comparative biology and taxonomic classification.</title>
        <authorList>
            <person name="Goeker M."/>
        </authorList>
    </citation>
    <scope>NUCLEOTIDE SEQUENCE [LARGE SCALE GENOMIC DNA]</scope>
    <source>
        <strain evidence="2 3">DSM 101730</strain>
    </source>
</reference>
<feature type="chain" id="PRO_5033033761" description="Hemerythrin-like domain-containing protein" evidence="1">
    <location>
        <begin position="25"/>
        <end position="176"/>
    </location>
</feature>
<evidence type="ECO:0000256" key="1">
    <source>
        <dbReference type="SAM" id="SignalP"/>
    </source>
</evidence>
<keyword evidence="1" id="KW-0732">Signal</keyword>
<organism evidence="2 3">
    <name type="scientific">Amaricoccus macauensis</name>
    <dbReference type="NCBI Taxonomy" id="57001"/>
    <lineage>
        <taxon>Bacteria</taxon>
        <taxon>Pseudomonadati</taxon>
        <taxon>Pseudomonadota</taxon>
        <taxon>Alphaproteobacteria</taxon>
        <taxon>Rhodobacterales</taxon>
        <taxon>Paracoccaceae</taxon>
        <taxon>Amaricoccus</taxon>
    </lineage>
</organism>
<evidence type="ECO:0000313" key="2">
    <source>
        <dbReference type="EMBL" id="MBB5221874.1"/>
    </source>
</evidence>
<dbReference type="EMBL" id="JACHFM010000002">
    <property type="protein sequence ID" value="MBB5221874.1"/>
    <property type="molecule type" value="Genomic_DNA"/>
</dbReference>
<dbReference type="RefSeq" id="WP_184148325.1">
    <property type="nucleotide sequence ID" value="NZ_JACHFM010000002.1"/>
</dbReference>
<keyword evidence="3" id="KW-1185">Reference proteome</keyword>
<evidence type="ECO:0008006" key="4">
    <source>
        <dbReference type="Google" id="ProtNLM"/>
    </source>
</evidence>
<comment type="caution">
    <text evidence="2">The sequence shown here is derived from an EMBL/GenBank/DDBJ whole genome shotgun (WGS) entry which is preliminary data.</text>
</comment>
<accession>A0A840SLM8</accession>